<evidence type="ECO:0000256" key="3">
    <source>
        <dbReference type="ARBA" id="ARBA00022679"/>
    </source>
</evidence>
<dbReference type="InterPro" id="IPR044135">
    <property type="entry name" value="Met-tRNA-FMT_C"/>
</dbReference>
<comment type="similarity">
    <text evidence="1 5">Belongs to the Fmt family.</text>
</comment>
<dbReference type="InterPro" id="IPR011034">
    <property type="entry name" value="Formyl_transferase-like_C_sf"/>
</dbReference>
<dbReference type="Gene3D" id="3.40.50.12230">
    <property type="match status" value="1"/>
</dbReference>
<feature type="binding site" evidence="5">
    <location>
        <begin position="109"/>
        <end position="112"/>
    </location>
    <ligand>
        <name>(6S)-5,6,7,8-tetrahydrofolate</name>
        <dbReference type="ChEBI" id="CHEBI:57453"/>
    </ligand>
</feature>
<name>A0A6N7W3B9_9ACTO</name>
<dbReference type="EMBL" id="VULO01000004">
    <property type="protein sequence ID" value="MSS83911.1"/>
    <property type="molecule type" value="Genomic_DNA"/>
</dbReference>
<dbReference type="Pfam" id="PF02911">
    <property type="entry name" value="Formyl_trans_C"/>
    <property type="match status" value="1"/>
</dbReference>
<evidence type="ECO:0000259" key="7">
    <source>
        <dbReference type="Pfam" id="PF02911"/>
    </source>
</evidence>
<organism evidence="8 9">
    <name type="scientific">Scrofimicrobium canadense</name>
    <dbReference type="NCBI Taxonomy" id="2652290"/>
    <lineage>
        <taxon>Bacteria</taxon>
        <taxon>Bacillati</taxon>
        <taxon>Actinomycetota</taxon>
        <taxon>Actinomycetes</taxon>
        <taxon>Actinomycetales</taxon>
        <taxon>Actinomycetaceae</taxon>
        <taxon>Scrofimicrobium</taxon>
    </lineage>
</organism>
<dbReference type="InterPro" id="IPR041711">
    <property type="entry name" value="Met-tRNA-FMT_N"/>
</dbReference>
<dbReference type="AlphaFoldDB" id="A0A6N7W3B9"/>
<evidence type="ECO:0000256" key="5">
    <source>
        <dbReference type="HAMAP-Rule" id="MF_00182"/>
    </source>
</evidence>
<dbReference type="NCBIfam" id="TIGR00460">
    <property type="entry name" value="fmt"/>
    <property type="match status" value="1"/>
</dbReference>
<comment type="caution">
    <text evidence="8">The sequence shown here is derived from an EMBL/GenBank/DDBJ whole genome shotgun (WGS) entry which is preliminary data.</text>
</comment>
<dbReference type="Pfam" id="PF00551">
    <property type="entry name" value="Formyl_trans_N"/>
    <property type="match status" value="1"/>
</dbReference>
<evidence type="ECO:0000259" key="6">
    <source>
        <dbReference type="Pfam" id="PF00551"/>
    </source>
</evidence>
<dbReference type="PANTHER" id="PTHR11138:SF5">
    <property type="entry name" value="METHIONYL-TRNA FORMYLTRANSFERASE, MITOCHONDRIAL"/>
    <property type="match status" value="1"/>
</dbReference>
<comment type="catalytic activity">
    <reaction evidence="5">
        <text>L-methionyl-tRNA(fMet) + (6R)-10-formyltetrahydrofolate = N-formyl-L-methionyl-tRNA(fMet) + (6S)-5,6,7,8-tetrahydrofolate + H(+)</text>
        <dbReference type="Rhea" id="RHEA:24380"/>
        <dbReference type="Rhea" id="RHEA-COMP:9952"/>
        <dbReference type="Rhea" id="RHEA-COMP:9953"/>
        <dbReference type="ChEBI" id="CHEBI:15378"/>
        <dbReference type="ChEBI" id="CHEBI:57453"/>
        <dbReference type="ChEBI" id="CHEBI:78530"/>
        <dbReference type="ChEBI" id="CHEBI:78844"/>
        <dbReference type="ChEBI" id="CHEBI:195366"/>
        <dbReference type="EC" id="2.1.2.9"/>
    </reaction>
</comment>
<protein>
    <recommendedName>
        <fullName evidence="2 5">Methionyl-tRNA formyltransferase</fullName>
        <ecNumber evidence="2 5">2.1.2.9</ecNumber>
    </recommendedName>
</protein>
<dbReference type="GO" id="GO:0004479">
    <property type="term" value="F:methionyl-tRNA formyltransferase activity"/>
    <property type="evidence" value="ECO:0007669"/>
    <property type="project" value="UniProtKB-UniRule"/>
</dbReference>
<dbReference type="CDD" id="cd08646">
    <property type="entry name" value="FMT_core_Met-tRNA-FMT_N"/>
    <property type="match status" value="1"/>
</dbReference>
<dbReference type="Proteomes" id="UP000470875">
    <property type="component" value="Unassembled WGS sequence"/>
</dbReference>
<dbReference type="InterPro" id="IPR005793">
    <property type="entry name" value="Formyl_trans_C"/>
</dbReference>
<dbReference type="EC" id="2.1.2.9" evidence="2 5"/>
<comment type="function">
    <text evidence="5">Attaches a formyl group to the free amino group of methionyl-tRNA(fMet). The formyl group appears to play a dual role in the initiator identity of N-formylmethionyl-tRNA by promoting its recognition by IF2 and preventing the misappropriation of this tRNA by the elongation apparatus.</text>
</comment>
<keyword evidence="4 5" id="KW-0648">Protein biosynthesis</keyword>
<accession>A0A6N7W3B9</accession>
<sequence length="310" mass="33087">MNILFAGTPEVALPTLRALNDSDNTVVGVLTRPPARKGRKATLVPSPVATYASENGIPLIETSQPSDVDTLERIKSLVPDIGVVVAYGAILKPDVLEAPRRGWINLHFSDLPRWRGAAPVQHAIWNRDAEVATSVFQLDEGLDTGPVYSRQVFPLRGDETSGALLESLSLKGALQVVNVVRAINQGEVPVPQATEGATYARQLSRSDGFIDFSESPEVLDAHVRAVTPAPGAWTTLRGTPMKIGPITPLPDIDELSPGQVFATKKAVLVGCRDGAVRLGEVAPAGKKWMASTDWARGARVGDVRLGEVSL</sequence>
<reference evidence="8 9" key="1">
    <citation type="submission" date="2019-08" db="EMBL/GenBank/DDBJ databases">
        <title>In-depth cultivation of the pig gut microbiome towards novel bacterial diversity and tailored functional studies.</title>
        <authorList>
            <person name="Wylensek D."/>
            <person name="Hitch T.C.A."/>
            <person name="Clavel T."/>
        </authorList>
    </citation>
    <scope>NUCLEOTIDE SEQUENCE [LARGE SCALE GENOMIC DNA]</scope>
    <source>
        <strain evidence="8 9">WB03_NA08</strain>
    </source>
</reference>
<dbReference type="SUPFAM" id="SSF50486">
    <property type="entry name" value="FMT C-terminal domain-like"/>
    <property type="match status" value="1"/>
</dbReference>
<dbReference type="PANTHER" id="PTHR11138">
    <property type="entry name" value="METHIONYL-TRNA FORMYLTRANSFERASE"/>
    <property type="match status" value="1"/>
</dbReference>
<dbReference type="InterPro" id="IPR002376">
    <property type="entry name" value="Formyl_transf_N"/>
</dbReference>
<dbReference type="InterPro" id="IPR005794">
    <property type="entry name" value="Fmt"/>
</dbReference>
<evidence type="ECO:0000313" key="8">
    <source>
        <dbReference type="EMBL" id="MSS83911.1"/>
    </source>
</evidence>
<dbReference type="HAMAP" id="MF_00182">
    <property type="entry name" value="Formyl_trans"/>
    <property type="match status" value="1"/>
</dbReference>
<feature type="domain" description="Formyl transferase N-terminal" evidence="6">
    <location>
        <begin position="2"/>
        <end position="169"/>
    </location>
</feature>
<gene>
    <name evidence="5" type="primary">fmt</name>
    <name evidence="8" type="ORF">FYJ24_03860</name>
</gene>
<dbReference type="CDD" id="cd08704">
    <property type="entry name" value="Met_tRNA_FMT_C"/>
    <property type="match status" value="1"/>
</dbReference>
<dbReference type="SUPFAM" id="SSF53328">
    <property type="entry name" value="Formyltransferase"/>
    <property type="match status" value="1"/>
</dbReference>
<evidence type="ECO:0000256" key="2">
    <source>
        <dbReference type="ARBA" id="ARBA00012261"/>
    </source>
</evidence>
<feature type="domain" description="Formyl transferase C-terminal" evidence="7">
    <location>
        <begin position="203"/>
        <end position="298"/>
    </location>
</feature>
<dbReference type="RefSeq" id="WP_318656509.1">
    <property type="nucleotide sequence ID" value="NZ_VULO01000004.1"/>
</dbReference>
<evidence type="ECO:0000256" key="1">
    <source>
        <dbReference type="ARBA" id="ARBA00010699"/>
    </source>
</evidence>
<proteinExistence type="inferred from homology"/>
<keyword evidence="9" id="KW-1185">Reference proteome</keyword>
<dbReference type="GO" id="GO:0005829">
    <property type="term" value="C:cytosol"/>
    <property type="evidence" value="ECO:0007669"/>
    <property type="project" value="TreeGrafter"/>
</dbReference>
<dbReference type="InterPro" id="IPR036477">
    <property type="entry name" value="Formyl_transf_N_sf"/>
</dbReference>
<evidence type="ECO:0000256" key="4">
    <source>
        <dbReference type="ARBA" id="ARBA00022917"/>
    </source>
</evidence>
<evidence type="ECO:0000313" key="9">
    <source>
        <dbReference type="Proteomes" id="UP000470875"/>
    </source>
</evidence>
<keyword evidence="3 5" id="KW-0808">Transferase</keyword>